<keyword evidence="3" id="KW-1185">Reference proteome</keyword>
<name>A0AAE1HU23_9NEOP</name>
<proteinExistence type="predicted"/>
<comment type="caution">
    <text evidence="2">The sequence shown here is derived from an EMBL/GenBank/DDBJ whole genome shotgun (WGS) entry which is preliminary data.</text>
</comment>
<feature type="compositionally biased region" description="Polar residues" evidence="1">
    <location>
        <begin position="1371"/>
        <end position="1388"/>
    </location>
</feature>
<organism evidence="2 3">
    <name type="scientific">Frankliniella fusca</name>
    <dbReference type="NCBI Taxonomy" id="407009"/>
    <lineage>
        <taxon>Eukaryota</taxon>
        <taxon>Metazoa</taxon>
        <taxon>Ecdysozoa</taxon>
        <taxon>Arthropoda</taxon>
        <taxon>Hexapoda</taxon>
        <taxon>Insecta</taxon>
        <taxon>Pterygota</taxon>
        <taxon>Neoptera</taxon>
        <taxon>Paraneoptera</taxon>
        <taxon>Thysanoptera</taxon>
        <taxon>Terebrantia</taxon>
        <taxon>Thripoidea</taxon>
        <taxon>Thripidae</taxon>
        <taxon>Frankliniella</taxon>
    </lineage>
</organism>
<dbReference type="EMBL" id="JAHWGI010001288">
    <property type="protein sequence ID" value="KAK3927476.1"/>
    <property type="molecule type" value="Genomic_DNA"/>
</dbReference>
<evidence type="ECO:0000313" key="2">
    <source>
        <dbReference type="EMBL" id="KAK3927476.1"/>
    </source>
</evidence>
<feature type="region of interest" description="Disordered" evidence="1">
    <location>
        <begin position="1362"/>
        <end position="1439"/>
    </location>
</feature>
<feature type="compositionally biased region" description="Polar residues" evidence="1">
    <location>
        <begin position="1414"/>
        <end position="1433"/>
    </location>
</feature>
<keyword evidence="2" id="KW-0436">Ligase</keyword>
<gene>
    <name evidence="2" type="ORF">KUF71_015760</name>
</gene>
<evidence type="ECO:0000313" key="3">
    <source>
        <dbReference type="Proteomes" id="UP001219518"/>
    </source>
</evidence>
<accession>A0AAE1HU23</accession>
<reference evidence="2" key="2">
    <citation type="journal article" date="2023" name="BMC Genomics">
        <title>Pest status, molecular evolution, and epigenetic factors derived from the genome assembly of Frankliniella fusca, a thysanopteran phytovirus vector.</title>
        <authorList>
            <person name="Catto M.A."/>
            <person name="Labadie P.E."/>
            <person name="Jacobson A.L."/>
            <person name="Kennedy G.G."/>
            <person name="Srinivasan R."/>
            <person name="Hunt B.G."/>
        </authorList>
    </citation>
    <scope>NUCLEOTIDE SEQUENCE</scope>
    <source>
        <strain evidence="2">PL_HMW_Pooled</strain>
    </source>
</reference>
<evidence type="ECO:0000256" key="1">
    <source>
        <dbReference type="SAM" id="MobiDB-lite"/>
    </source>
</evidence>
<protein>
    <submittedName>
        <fullName evidence="2">Glutamate--tRNA ligase 1</fullName>
    </submittedName>
</protein>
<dbReference type="GO" id="GO:0016874">
    <property type="term" value="F:ligase activity"/>
    <property type="evidence" value="ECO:0007669"/>
    <property type="project" value="UniProtKB-KW"/>
</dbReference>
<dbReference type="Proteomes" id="UP001219518">
    <property type="component" value="Unassembled WGS sequence"/>
</dbReference>
<sequence length="1439" mass="161156">MMSGTALLRKLDSGDISNVLSEVKAVLSAQSVFSHRILLRISNLCIERVRGKEPIITDDNEALELVLLCCQTINLDSKNEETTPANSLILVSLYNVYFRFCSKKNIQCAIKLFDEAHPILKRMVPSMSDEDQKYMHNFMIVTHRFVVGVADSILKEDSQASITVFDLFDRVLLLSSFTSPDVSLSYVVVVIRTFCIKYEKCHGLERAEKIACFNNILLEKLVSFSYLSPRIKCKEANDQVFGHLVLTLQQFLRINMKAGLLHSTTLTCWLKLSSLFSLIDIKESFDLIARIVRLFTEKNSEDMVVKEFLSICKIFEKEKHKISSPLSWVIYISGILACEKSSLLYVEMKSFDSMSVLSALHCFTKLLSELLLDCSNSECSGANGEVCTFKSDVYLAFRSQSAFLSCCLDFHKEGEKKERKKQWSEQVILIEASLKCLESLLKRATDRECVKCNAMEGHLCDSFYNAGIICYNNEDWINGRLFLLSAVSFFYANKRDLNEAALSKIDASLLRLSQCCEKFGETKEAKAAVLLNTILHLKSSTSQRSCFVELWSNLQNRKPADAITADQFLKWNPSILKTMCPTFALNLKLVPGLLLWELSCYAKHKMVDSSIILNAWQALTASKPSALHLIEGSALAAQALFSSSDTVAWHDIICASLSSWMCDVKCSHERAIALCAMGVHYHVKFLILAQRHFNENESCVEELTIYSRNPTTVRKPGDVIDPKDVCQIRSSFSNLTLLREQELLDLLDTAVNYWDESLRAGLNIEDHSAHTVVSLSGTYLLQAAHLNCLWGHSAGAAKTFKVCCSFAEKMHLDDLQLQALSGLMSTIEVEKDCITESEALLNRLKNHPKIDYLSLVYATSRALQALRSKSYQDGMLVLKNVIDYKPTMSTVWCHTFSKLLQAAYSLIPETKFGSGSVAARQGLSLSINHVKDKRLSQSPLVFAALVHQVLSSSLWIGRYYRLHQMPREARSFLKPELMLALKLGLATRAAEFICELAFVDLVTEKIDEARSKIYDLEGIIQPSVTEETSTIHTDDENDMFDSTNLNVPKDTRNVLGASPTFKEVFCLPISGHEMSCKCYSCRNSSVQNVWLMFGHLQAKINMLRFEAHSAIKIYRTVFKAAEKVLKRSTQNVLLHDSLLQQHDIACSEVLLWLDFVDLLVMYGKDDEARKQNKSILGLLRNLKTDDKLLLSIFLEQKLCISKILLEKDKKAGDCDKSLVNTLSTTGLIIDKTPENTHVRSADPQGKRRKPLKLITTTPKGHIAPLTDQQFFTPKAPIKKEIFKDSDDDTFKDSDDDIFKDSDDDIFKDGDDKGTCQPSVENISIPSKKAVFASNSKKTLSTTSSKIKEEKCAINSSNLPRSSKVKVGSALEENTSASSKIKSTRSKTGGLSARPKLGVTGGSVSAEENVKGRSSRATSRADTCVATSKSTTRVTRQKKV</sequence>
<reference evidence="2" key="1">
    <citation type="submission" date="2021-07" db="EMBL/GenBank/DDBJ databases">
        <authorList>
            <person name="Catto M.A."/>
            <person name="Jacobson A."/>
            <person name="Kennedy G."/>
            <person name="Labadie P."/>
            <person name="Hunt B.G."/>
            <person name="Srinivasan R."/>
        </authorList>
    </citation>
    <scope>NUCLEOTIDE SEQUENCE</scope>
    <source>
        <strain evidence="2">PL_HMW_Pooled</strain>
        <tissue evidence="2">Head</tissue>
    </source>
</reference>